<evidence type="ECO:0000313" key="1">
    <source>
        <dbReference type="EMBL" id="EFP08579.1"/>
    </source>
</evidence>
<evidence type="ECO:0000313" key="2">
    <source>
        <dbReference type="Proteomes" id="UP000008281"/>
    </source>
</evidence>
<dbReference type="HOGENOM" id="CLU_2624385_0_0_1"/>
<name>E3NMM8_CAERE</name>
<accession>E3NMM8</accession>
<proteinExistence type="predicted"/>
<dbReference type="AlphaFoldDB" id="E3NMM8"/>
<dbReference type="EMBL" id="DS269081">
    <property type="protein sequence ID" value="EFP08579.1"/>
    <property type="molecule type" value="Genomic_DNA"/>
</dbReference>
<protein>
    <submittedName>
        <fullName evidence="1">Uncharacterized protein</fullName>
    </submittedName>
</protein>
<reference evidence="1" key="1">
    <citation type="submission" date="2007-07" db="EMBL/GenBank/DDBJ databases">
        <title>PCAP assembly of the Caenorhabditis remanei genome.</title>
        <authorList>
            <consortium name="The Caenorhabditis remanei Sequencing Consortium"/>
            <person name="Wilson R.K."/>
        </authorList>
    </citation>
    <scope>NUCLEOTIDE SEQUENCE [LARGE SCALE GENOMIC DNA]</scope>
    <source>
        <strain evidence="1">PB4641</strain>
    </source>
</reference>
<dbReference type="InParanoid" id="E3NMM8"/>
<dbReference type="Proteomes" id="UP000008281">
    <property type="component" value="Unassembled WGS sequence"/>
</dbReference>
<organism evidence="2">
    <name type="scientific">Caenorhabditis remanei</name>
    <name type="common">Caenorhabditis vulgaris</name>
    <dbReference type="NCBI Taxonomy" id="31234"/>
    <lineage>
        <taxon>Eukaryota</taxon>
        <taxon>Metazoa</taxon>
        <taxon>Ecdysozoa</taxon>
        <taxon>Nematoda</taxon>
        <taxon>Chromadorea</taxon>
        <taxon>Rhabditida</taxon>
        <taxon>Rhabditina</taxon>
        <taxon>Rhabditomorpha</taxon>
        <taxon>Rhabditoidea</taxon>
        <taxon>Rhabditidae</taxon>
        <taxon>Peloderinae</taxon>
        <taxon>Caenorhabditis</taxon>
    </lineage>
</organism>
<sequence>MKTCQSIATLSFSVYYLSYSSSSHTCHLVPYLIGKSYDALFGLYVLTPADIFLHVTPSALLISVGNPTVSSAAGKLLD</sequence>
<keyword evidence="2" id="KW-1185">Reference proteome</keyword>
<gene>
    <name evidence="1" type="ORF">CRE_21026</name>
</gene>